<sequence>MMIVVPSLLFFLLIATTKALSSNMPPVSKVAVVGSTGQLGRRAVDQLLERKIPVKCLIRQSTPPDFLLEKQTQHPDLLEFVTNGDVTDTAKVKELLQDCSHCLALHGATRRSKWYETLTAAEGSEDSDKSHAKQVNYNSMKTFVQCAQETDCSQIVRITGKGEDPSSFFSILINGLGSMAKGWNYEGEQVLRDQPKENSKHLDYTIIRPGIMKPDFDPNESPVHLKLADNGGDLKVSAVSYDQIAELCIESILQPEAKDTTLTAMNVEGTGPSIVEQLKQVDKDTRNFPTTLIGEHKQAVKKVFRSLAAAFLAVFVGIVSRFF</sequence>
<evidence type="ECO:0000313" key="3">
    <source>
        <dbReference type="EMBL" id="CAB9522440.1"/>
    </source>
</evidence>
<dbReference type="PANTHER" id="PTHR15020">
    <property type="entry name" value="FLAVIN REDUCTASE-RELATED"/>
    <property type="match status" value="1"/>
</dbReference>
<feature type="domain" description="NAD(P)-binding" evidence="2">
    <location>
        <begin position="34"/>
        <end position="255"/>
    </location>
</feature>
<dbReference type="InterPro" id="IPR036291">
    <property type="entry name" value="NAD(P)-bd_dom_sf"/>
</dbReference>
<evidence type="ECO:0000313" key="4">
    <source>
        <dbReference type="Proteomes" id="UP001153069"/>
    </source>
</evidence>
<dbReference type="Proteomes" id="UP001153069">
    <property type="component" value="Unassembled WGS sequence"/>
</dbReference>
<keyword evidence="4" id="KW-1185">Reference proteome</keyword>
<accession>A0A9N8EPQ1</accession>
<dbReference type="OrthoDB" id="419598at2759"/>
<evidence type="ECO:0000259" key="2">
    <source>
        <dbReference type="Pfam" id="PF13460"/>
    </source>
</evidence>
<gene>
    <name evidence="3" type="ORF">SEMRO_1303_G260980.1</name>
</gene>
<reference evidence="3" key="1">
    <citation type="submission" date="2020-06" db="EMBL/GenBank/DDBJ databases">
        <authorList>
            <consortium name="Plant Systems Biology data submission"/>
        </authorList>
    </citation>
    <scope>NUCLEOTIDE SEQUENCE</scope>
    <source>
        <strain evidence="3">D6</strain>
    </source>
</reference>
<dbReference type="Gene3D" id="3.40.50.720">
    <property type="entry name" value="NAD(P)-binding Rossmann-like Domain"/>
    <property type="match status" value="1"/>
</dbReference>
<name>A0A9N8EPQ1_9STRA</name>
<feature type="signal peptide" evidence="1">
    <location>
        <begin position="1"/>
        <end position="19"/>
    </location>
</feature>
<evidence type="ECO:0000256" key="1">
    <source>
        <dbReference type="SAM" id="SignalP"/>
    </source>
</evidence>
<dbReference type="AlphaFoldDB" id="A0A9N8EPQ1"/>
<keyword evidence="1" id="KW-0732">Signal</keyword>
<dbReference type="Pfam" id="PF13460">
    <property type="entry name" value="NAD_binding_10"/>
    <property type="match status" value="1"/>
</dbReference>
<dbReference type="PANTHER" id="PTHR15020:SF11">
    <property type="entry name" value="OS06G0360300 PROTEIN"/>
    <property type="match status" value="1"/>
</dbReference>
<proteinExistence type="predicted"/>
<protein>
    <recommendedName>
        <fullName evidence="2">NAD(P)-binding domain-containing protein</fullName>
    </recommendedName>
</protein>
<dbReference type="SUPFAM" id="SSF51735">
    <property type="entry name" value="NAD(P)-binding Rossmann-fold domains"/>
    <property type="match status" value="1"/>
</dbReference>
<organism evidence="3 4">
    <name type="scientific">Seminavis robusta</name>
    <dbReference type="NCBI Taxonomy" id="568900"/>
    <lineage>
        <taxon>Eukaryota</taxon>
        <taxon>Sar</taxon>
        <taxon>Stramenopiles</taxon>
        <taxon>Ochrophyta</taxon>
        <taxon>Bacillariophyta</taxon>
        <taxon>Bacillariophyceae</taxon>
        <taxon>Bacillariophycidae</taxon>
        <taxon>Naviculales</taxon>
        <taxon>Naviculaceae</taxon>
        <taxon>Seminavis</taxon>
    </lineage>
</organism>
<feature type="chain" id="PRO_5040292326" description="NAD(P)-binding domain-containing protein" evidence="1">
    <location>
        <begin position="20"/>
        <end position="323"/>
    </location>
</feature>
<dbReference type="EMBL" id="CAICTM010001301">
    <property type="protein sequence ID" value="CAB9522440.1"/>
    <property type="molecule type" value="Genomic_DNA"/>
</dbReference>
<dbReference type="InterPro" id="IPR016040">
    <property type="entry name" value="NAD(P)-bd_dom"/>
</dbReference>
<comment type="caution">
    <text evidence="3">The sequence shown here is derived from an EMBL/GenBank/DDBJ whole genome shotgun (WGS) entry which is preliminary data.</text>
</comment>